<reference evidence="2 3" key="1">
    <citation type="journal article" date="2014" name="Int. J. Syst. Evol. Microbiol.">
        <title>Complete genome sequence of Corynebacterium casei LMG S-19264T (=DSM 44701T), isolated from a smear-ripened cheese.</title>
        <authorList>
            <consortium name="US DOE Joint Genome Institute (JGI-PGF)"/>
            <person name="Walter F."/>
            <person name="Albersmeier A."/>
            <person name="Kalinowski J."/>
            <person name="Ruckert C."/>
        </authorList>
    </citation>
    <scope>NUCLEOTIDE SEQUENCE [LARGE SCALE GENOMIC DNA]</scope>
    <source>
        <strain evidence="2 3">KCTC 12866</strain>
    </source>
</reference>
<dbReference type="GO" id="GO:0008703">
    <property type="term" value="F:5-amino-6-(5-phosphoribosylamino)uracil reductase activity"/>
    <property type="evidence" value="ECO:0007669"/>
    <property type="project" value="InterPro"/>
</dbReference>
<dbReference type="RefSeq" id="WP_189563729.1">
    <property type="nucleotide sequence ID" value="NZ_BMXF01000001.1"/>
</dbReference>
<dbReference type="Gene3D" id="3.40.430.10">
    <property type="entry name" value="Dihydrofolate Reductase, subunit A"/>
    <property type="match status" value="1"/>
</dbReference>
<dbReference type="AlphaFoldDB" id="A0A8J3G869"/>
<dbReference type="EMBL" id="BMXF01000001">
    <property type="protein sequence ID" value="GHB62522.1"/>
    <property type="molecule type" value="Genomic_DNA"/>
</dbReference>
<evidence type="ECO:0000313" key="2">
    <source>
        <dbReference type="EMBL" id="GHB62522.1"/>
    </source>
</evidence>
<sequence length="189" mass="21019">MRKLKLQVQISVDGYVAGPNGEMDWMVWGQDTGLEAYVNALTDSIDTILLGRNMTDGFVKYWTHVVDNQPESREFAFAKKMVETPKVVFTKTLEQSPWANTSLAKGNLEDEVNQLKNQEGDDIIVYGGSTFVSSLIAAGLIDEYHLFVNPVALGSGMSIFGEVKEWLKLTLVKSQAFDCGEVVLCYVPR</sequence>
<comment type="caution">
    <text evidence="2">The sequence shown here is derived from an EMBL/GenBank/DDBJ whole genome shotgun (WGS) entry which is preliminary data.</text>
</comment>
<dbReference type="InterPro" id="IPR050765">
    <property type="entry name" value="Riboflavin_Biosynth_HTPR"/>
</dbReference>
<evidence type="ECO:0000259" key="1">
    <source>
        <dbReference type="Pfam" id="PF01872"/>
    </source>
</evidence>
<evidence type="ECO:0000313" key="3">
    <source>
        <dbReference type="Proteomes" id="UP000598271"/>
    </source>
</evidence>
<dbReference type="InterPro" id="IPR024072">
    <property type="entry name" value="DHFR-like_dom_sf"/>
</dbReference>
<dbReference type="SUPFAM" id="SSF53597">
    <property type="entry name" value="Dihydrofolate reductase-like"/>
    <property type="match status" value="1"/>
</dbReference>
<name>A0A8J3G869_9BACT</name>
<organism evidence="2 3">
    <name type="scientific">Persicitalea jodogahamensis</name>
    <dbReference type="NCBI Taxonomy" id="402147"/>
    <lineage>
        <taxon>Bacteria</taxon>
        <taxon>Pseudomonadati</taxon>
        <taxon>Bacteroidota</taxon>
        <taxon>Cytophagia</taxon>
        <taxon>Cytophagales</taxon>
        <taxon>Spirosomataceae</taxon>
        <taxon>Persicitalea</taxon>
    </lineage>
</organism>
<protein>
    <submittedName>
        <fullName evidence="2">Deaminase</fullName>
    </submittedName>
</protein>
<dbReference type="PANTHER" id="PTHR38011:SF11">
    <property type="entry name" value="2,5-DIAMINO-6-RIBOSYLAMINO-4(3H)-PYRIMIDINONE 5'-PHOSPHATE REDUCTASE"/>
    <property type="match status" value="1"/>
</dbReference>
<dbReference type="InterPro" id="IPR002734">
    <property type="entry name" value="RibDG_C"/>
</dbReference>
<feature type="domain" description="Bacterial bifunctional deaminase-reductase C-terminal" evidence="1">
    <location>
        <begin position="3"/>
        <end position="180"/>
    </location>
</feature>
<dbReference type="GO" id="GO:0009231">
    <property type="term" value="P:riboflavin biosynthetic process"/>
    <property type="evidence" value="ECO:0007669"/>
    <property type="project" value="InterPro"/>
</dbReference>
<accession>A0A8J3G869</accession>
<dbReference type="PANTHER" id="PTHR38011">
    <property type="entry name" value="DIHYDROFOLATE REDUCTASE FAMILY PROTEIN (AFU_ORTHOLOGUE AFUA_8G06820)"/>
    <property type="match status" value="1"/>
</dbReference>
<proteinExistence type="predicted"/>
<gene>
    <name evidence="2" type="ORF">GCM10007390_15430</name>
</gene>
<dbReference type="Pfam" id="PF01872">
    <property type="entry name" value="RibD_C"/>
    <property type="match status" value="1"/>
</dbReference>
<dbReference type="Proteomes" id="UP000598271">
    <property type="component" value="Unassembled WGS sequence"/>
</dbReference>
<keyword evidence="3" id="KW-1185">Reference proteome</keyword>